<dbReference type="AlphaFoldDB" id="A0A6P8YLN6"/>
<evidence type="ECO:0000256" key="6">
    <source>
        <dbReference type="ARBA" id="ARBA00023170"/>
    </source>
</evidence>
<protein>
    <submittedName>
        <fullName evidence="10">Uncharacterized protein LOC117643286</fullName>
    </submittedName>
</protein>
<keyword evidence="6" id="KW-0675">Receptor</keyword>
<evidence type="ECO:0000256" key="3">
    <source>
        <dbReference type="ARBA" id="ARBA00022692"/>
    </source>
</evidence>
<dbReference type="PANTHER" id="PTHR42643:SF24">
    <property type="entry name" value="IONOTROPIC RECEPTOR 60A"/>
    <property type="match status" value="1"/>
</dbReference>
<keyword evidence="9" id="KW-1185">Reference proteome</keyword>
<keyword evidence="7" id="KW-0325">Glycoprotein</keyword>
<keyword evidence="2" id="KW-1003">Cell membrane</keyword>
<evidence type="ECO:0000256" key="5">
    <source>
        <dbReference type="ARBA" id="ARBA00023136"/>
    </source>
</evidence>
<evidence type="ECO:0000256" key="1">
    <source>
        <dbReference type="ARBA" id="ARBA00004651"/>
    </source>
</evidence>
<feature type="transmembrane region" description="Helical" evidence="8">
    <location>
        <begin position="337"/>
        <end position="354"/>
    </location>
</feature>
<evidence type="ECO:0000313" key="10">
    <source>
        <dbReference type="RefSeq" id="XP_034238025.1"/>
    </source>
</evidence>
<dbReference type="GO" id="GO:0005886">
    <property type="term" value="C:plasma membrane"/>
    <property type="evidence" value="ECO:0007669"/>
    <property type="project" value="UniProtKB-SubCell"/>
</dbReference>
<comment type="subcellular location">
    <subcellularLocation>
        <location evidence="1">Cell membrane</location>
        <topology evidence="1">Multi-pass membrane protein</topology>
    </subcellularLocation>
</comment>
<proteinExistence type="predicted"/>
<gene>
    <name evidence="10" type="primary">LOC117643286</name>
</gene>
<dbReference type="InParanoid" id="A0A6P8YLN6"/>
<dbReference type="OrthoDB" id="8196005at2759"/>
<dbReference type="SUPFAM" id="SSF53850">
    <property type="entry name" value="Periplasmic binding protein-like II"/>
    <property type="match status" value="1"/>
</dbReference>
<reference evidence="10" key="1">
    <citation type="submission" date="2025-08" db="UniProtKB">
        <authorList>
            <consortium name="RefSeq"/>
        </authorList>
    </citation>
    <scope>IDENTIFICATION</scope>
    <source>
        <tissue evidence="10">Total insect</tissue>
    </source>
</reference>
<evidence type="ECO:0000256" key="2">
    <source>
        <dbReference type="ARBA" id="ARBA00022475"/>
    </source>
</evidence>
<dbReference type="Proteomes" id="UP000515158">
    <property type="component" value="Unplaced"/>
</dbReference>
<keyword evidence="4 8" id="KW-1133">Transmembrane helix</keyword>
<evidence type="ECO:0000256" key="4">
    <source>
        <dbReference type="ARBA" id="ARBA00022989"/>
    </source>
</evidence>
<feature type="transmembrane region" description="Helical" evidence="8">
    <location>
        <begin position="82"/>
        <end position="106"/>
    </location>
</feature>
<dbReference type="KEGG" id="tpal:117643286"/>
<sequence>MAMLNALTTFLNFDTTPGAPDWSWYDALAGLESGEVDVLVGQYSYTDWRYDSYSTLGPHGVSNYRWYLPVPLPSFLPIVPHLALPTVVVASTVLGLVAAVAVLAFASDRTGNSVLHVWSMFVEQPIPQTGLDGIQLASRVVILSSLVGFVNVNVLIKSTIVTSMSRPSVFSGLQSTEELAGLSKVVIGMDTPLISTLLNISTVPSERALANRSEECYLNFTDCVHRLQAWALSGDDTMFVLVCGEEMLEFATAGAAKFTIYSLKEPLHHNIYGWYGRKKFPMADRANRLFLLLQQSGLQALWAKMLSTNISAVNQFSRSPFLNNAPQAIPFLRARNLFVMLVLGEAVAFVVFLLEHVADRCALRGKAGKTRAEGKDASNERWDP</sequence>
<organism evidence="10">
    <name type="scientific">Thrips palmi</name>
    <name type="common">Melon thrips</name>
    <dbReference type="NCBI Taxonomy" id="161013"/>
    <lineage>
        <taxon>Eukaryota</taxon>
        <taxon>Metazoa</taxon>
        <taxon>Ecdysozoa</taxon>
        <taxon>Arthropoda</taxon>
        <taxon>Hexapoda</taxon>
        <taxon>Insecta</taxon>
        <taxon>Pterygota</taxon>
        <taxon>Neoptera</taxon>
        <taxon>Paraneoptera</taxon>
        <taxon>Thysanoptera</taxon>
        <taxon>Terebrantia</taxon>
        <taxon>Thripoidea</taxon>
        <taxon>Thripidae</taxon>
        <taxon>Thrips</taxon>
    </lineage>
</organism>
<dbReference type="GeneID" id="117643286"/>
<evidence type="ECO:0000256" key="7">
    <source>
        <dbReference type="ARBA" id="ARBA00023180"/>
    </source>
</evidence>
<name>A0A6P8YLN6_THRPL</name>
<dbReference type="RefSeq" id="XP_034238025.1">
    <property type="nucleotide sequence ID" value="XM_034382134.1"/>
</dbReference>
<keyword evidence="5 8" id="KW-0472">Membrane</keyword>
<keyword evidence="3 8" id="KW-0812">Transmembrane</keyword>
<evidence type="ECO:0000256" key="8">
    <source>
        <dbReference type="SAM" id="Phobius"/>
    </source>
</evidence>
<dbReference type="PANTHER" id="PTHR42643">
    <property type="entry name" value="IONOTROPIC RECEPTOR 20A-RELATED"/>
    <property type="match status" value="1"/>
</dbReference>
<evidence type="ECO:0000313" key="9">
    <source>
        <dbReference type="Proteomes" id="UP000515158"/>
    </source>
</evidence>
<dbReference type="InterPro" id="IPR052192">
    <property type="entry name" value="Insect_Ionotropic_Sensory_Rcpt"/>
</dbReference>
<accession>A0A6P8YLN6</accession>